<dbReference type="Proteomes" id="UP000039324">
    <property type="component" value="Unassembled WGS sequence"/>
</dbReference>
<evidence type="ECO:0000313" key="3">
    <source>
        <dbReference type="Proteomes" id="UP000039324"/>
    </source>
</evidence>
<keyword evidence="3" id="KW-1185">Reference proteome</keyword>
<proteinExistence type="predicted"/>
<dbReference type="InterPro" id="IPR000073">
    <property type="entry name" value="AB_hydrolase_1"/>
</dbReference>
<name>A0A0G4IXP3_PLABS</name>
<dbReference type="InterPro" id="IPR029058">
    <property type="entry name" value="AB_hydrolase_fold"/>
</dbReference>
<evidence type="ECO:0000259" key="1">
    <source>
        <dbReference type="Pfam" id="PF00561"/>
    </source>
</evidence>
<accession>A0A0G4IXP3</accession>
<dbReference type="SUPFAM" id="SSF53474">
    <property type="entry name" value="alpha/beta-Hydrolases"/>
    <property type="match status" value="1"/>
</dbReference>
<feature type="domain" description="AB hydrolase-1" evidence="1">
    <location>
        <begin position="249"/>
        <end position="489"/>
    </location>
</feature>
<sequence>MHATSYTSVPIGTGGDAVEPIPSSARRAFVVTAFHRCLTHCAFFTMCISYLVVSSLPRLTACLDFPISLIVFFTVVRQSAPLPQYVEDEFLRYSFARSGADLLLFSFVRSVVLFNLFAYRNQTEKAALHASRASVIGSLLFLAVKFSRASHRLLPLLTTGTAMSVAQFLAFTLIRRRRITAPRYKSSTSGLSRGVGYEQLPDEASPFSAVVDDLGPAAQDLLEVDSQFMEVDRLSIHYRIHRHASSSQVICLLHGFGGGVFAWRQVWSAFSEIATVVAFDRPGFGLSSRPFGNDLQARKVNPYSFQYAVTLTQAVLANLGIDRAVFIGHCTGASLAMTLAMESHPSLVQAIGLVSFTESTTMPAFVRSMFRTKLGKAVIIQLVRTELAQVTLRRSWYDPSRIPDDVIRNYNSSLILRHWSEALSEMVNVAEHHHCMDRCGEIKCPVVIIQGTDDRLSSWAEQKRLATSLRERAHVSRVPFCGHNPQEEQPAAFVDVVRRFLLPGNS</sequence>
<dbReference type="Pfam" id="PF00561">
    <property type="entry name" value="Abhydrolase_1"/>
    <property type="match status" value="1"/>
</dbReference>
<dbReference type="PANTHER" id="PTHR43689:SF8">
    <property type="entry name" value="ALPHA_BETA-HYDROLASES SUPERFAMILY PROTEIN"/>
    <property type="match status" value="1"/>
</dbReference>
<dbReference type="PANTHER" id="PTHR43689">
    <property type="entry name" value="HYDROLASE"/>
    <property type="match status" value="1"/>
</dbReference>
<dbReference type="STRING" id="37360.A0A0G4IXP3"/>
<organism evidence="2 3">
    <name type="scientific">Plasmodiophora brassicae</name>
    <name type="common">Clubroot disease agent</name>
    <dbReference type="NCBI Taxonomy" id="37360"/>
    <lineage>
        <taxon>Eukaryota</taxon>
        <taxon>Sar</taxon>
        <taxon>Rhizaria</taxon>
        <taxon>Endomyxa</taxon>
        <taxon>Phytomyxea</taxon>
        <taxon>Plasmodiophorida</taxon>
        <taxon>Plasmodiophoridae</taxon>
        <taxon>Plasmodiophora</taxon>
    </lineage>
</organism>
<dbReference type="OrthoDB" id="19657at2759"/>
<dbReference type="OMA" id="AYVETEH"/>
<dbReference type="Gene3D" id="3.40.50.1820">
    <property type="entry name" value="alpha/beta hydrolase"/>
    <property type="match status" value="1"/>
</dbReference>
<dbReference type="EMBL" id="CDSF01000096">
    <property type="protein sequence ID" value="CEP00022.1"/>
    <property type="molecule type" value="Genomic_DNA"/>
</dbReference>
<gene>
    <name evidence="2" type="ORF">PBRA_007756</name>
</gene>
<protein>
    <recommendedName>
        <fullName evidence="1">AB hydrolase-1 domain-containing protein</fullName>
    </recommendedName>
</protein>
<dbReference type="AlphaFoldDB" id="A0A0G4IXP3"/>
<reference evidence="2 3" key="1">
    <citation type="submission" date="2015-02" db="EMBL/GenBank/DDBJ databases">
        <authorList>
            <person name="Chooi Y.-H."/>
        </authorList>
    </citation>
    <scope>NUCLEOTIDE SEQUENCE [LARGE SCALE GENOMIC DNA]</scope>
    <source>
        <strain evidence="2">E3</strain>
    </source>
</reference>
<evidence type="ECO:0000313" key="2">
    <source>
        <dbReference type="EMBL" id="CEP00022.1"/>
    </source>
</evidence>